<dbReference type="Proteomes" id="UP000002215">
    <property type="component" value="Chromosome"/>
</dbReference>
<proteinExistence type="predicted"/>
<dbReference type="Pfam" id="PF07883">
    <property type="entry name" value="Cupin_2"/>
    <property type="match status" value="1"/>
</dbReference>
<dbReference type="InterPro" id="IPR014710">
    <property type="entry name" value="RmlC-like_jellyroll"/>
</dbReference>
<reference evidence="3" key="1">
    <citation type="submission" date="2009-08" db="EMBL/GenBank/DDBJ databases">
        <title>The complete genome of Chitinophaga pinensis DSM 2588.</title>
        <authorList>
            <consortium name="US DOE Joint Genome Institute (JGI-PGF)"/>
            <person name="Lucas S."/>
            <person name="Copeland A."/>
            <person name="Lapidus A."/>
            <person name="Glavina del Rio T."/>
            <person name="Dalin E."/>
            <person name="Tice H."/>
            <person name="Bruce D."/>
            <person name="Goodwin L."/>
            <person name="Pitluck S."/>
            <person name="Kyrpides N."/>
            <person name="Mavromatis K."/>
            <person name="Ivanova N."/>
            <person name="Mikhailova N."/>
            <person name="Sims D."/>
            <person name="Meinche L."/>
            <person name="Brettin T."/>
            <person name="Detter J.C."/>
            <person name="Han C."/>
            <person name="Larimer F."/>
            <person name="Land M."/>
            <person name="Hauser L."/>
            <person name="Markowitz V."/>
            <person name="Cheng J.-F."/>
            <person name="Hugenholtz P."/>
            <person name="Woyke T."/>
            <person name="Wu D."/>
            <person name="Spring S."/>
            <person name="Klenk H.-P."/>
            <person name="Eisen J.A."/>
        </authorList>
    </citation>
    <scope>NUCLEOTIDE SEQUENCE [LARGE SCALE GENOMIC DNA]</scope>
    <source>
        <strain evidence="3">ATCC 43595 / DSM 2588 / LMG 13176 / NBRC 15968 / NCIMB 11800 / UQM 2034</strain>
    </source>
</reference>
<dbReference type="Gene3D" id="2.60.120.10">
    <property type="entry name" value="Jelly Rolls"/>
    <property type="match status" value="1"/>
</dbReference>
<dbReference type="EMBL" id="CP001699">
    <property type="protein sequence ID" value="ACU61649.1"/>
    <property type="molecule type" value="Genomic_DNA"/>
</dbReference>
<gene>
    <name evidence="2" type="ordered locus">Cpin_4192</name>
</gene>
<dbReference type="PIRSF" id="PIRSF029883">
    <property type="entry name" value="KdgF"/>
    <property type="match status" value="1"/>
</dbReference>
<evidence type="ECO:0000259" key="1">
    <source>
        <dbReference type="Pfam" id="PF07883"/>
    </source>
</evidence>
<feature type="domain" description="Cupin type-2" evidence="1">
    <location>
        <begin position="33"/>
        <end position="99"/>
    </location>
</feature>
<dbReference type="AlphaFoldDB" id="A0A979G6A8"/>
<evidence type="ECO:0000313" key="2">
    <source>
        <dbReference type="EMBL" id="ACU61649.1"/>
    </source>
</evidence>
<evidence type="ECO:0000313" key="3">
    <source>
        <dbReference type="Proteomes" id="UP000002215"/>
    </source>
</evidence>
<dbReference type="InterPro" id="IPR025499">
    <property type="entry name" value="KdgF"/>
</dbReference>
<dbReference type="InterPro" id="IPR011051">
    <property type="entry name" value="RmlC_Cupin_sf"/>
</dbReference>
<dbReference type="SUPFAM" id="SSF51182">
    <property type="entry name" value="RmlC-like cupins"/>
    <property type="match status" value="1"/>
</dbReference>
<dbReference type="RefSeq" id="WP_012791820.1">
    <property type="nucleotide sequence ID" value="NC_013132.1"/>
</dbReference>
<sequence>MSKVFILNDIERREILPGFQARFVHTDNMTLSYWDVTKGAVLPLHKHLHEQVTQVEEGEFELTIAGDTRVYTKGMVAVIPSMAEHGGVALTDCRIFDIFSPVREDYKALR</sequence>
<protein>
    <submittedName>
        <fullName evidence="2">Cupin 2 conserved barrel domain protein</fullName>
    </submittedName>
</protein>
<dbReference type="OrthoDB" id="9811153at2"/>
<dbReference type="InterPro" id="IPR013096">
    <property type="entry name" value="Cupin_2"/>
</dbReference>
<dbReference type="CDD" id="cd02238">
    <property type="entry name" value="cupin_KdgF"/>
    <property type="match status" value="1"/>
</dbReference>
<reference evidence="2 3" key="2">
    <citation type="journal article" date="2010" name="Stand. Genomic Sci.">
        <title>Complete genome sequence of Chitinophaga pinensis type strain (UQM 2034).</title>
        <authorList>
            <person name="Glavina Del Rio T."/>
            <person name="Abt B."/>
            <person name="Spring S."/>
            <person name="Lapidus A."/>
            <person name="Nolan M."/>
            <person name="Tice H."/>
            <person name="Copeland A."/>
            <person name="Cheng J.F."/>
            <person name="Chen F."/>
            <person name="Bruce D."/>
            <person name="Goodwin L."/>
            <person name="Pitluck S."/>
            <person name="Ivanova N."/>
            <person name="Mavromatis K."/>
            <person name="Mikhailova N."/>
            <person name="Pati A."/>
            <person name="Chen A."/>
            <person name="Palaniappan K."/>
            <person name="Land M."/>
            <person name="Hauser L."/>
            <person name="Chang Y.J."/>
            <person name="Jeffries C.D."/>
            <person name="Chain P."/>
            <person name="Saunders E."/>
            <person name="Detter J.C."/>
            <person name="Brettin T."/>
            <person name="Rohde M."/>
            <person name="Goker M."/>
            <person name="Bristow J."/>
            <person name="Eisen J.A."/>
            <person name="Markowitz V."/>
            <person name="Hugenholtz P."/>
            <person name="Kyrpides N.C."/>
            <person name="Klenk H.P."/>
            <person name="Lucas S."/>
        </authorList>
    </citation>
    <scope>NUCLEOTIDE SEQUENCE [LARGE SCALE GENOMIC DNA]</scope>
    <source>
        <strain evidence="3">ATCC 43595 / DSM 2588 / LMG 13176 / NBRC 15968 / NCIMB 11800 / UQM 2034</strain>
    </source>
</reference>
<dbReference type="PANTHER" id="PTHR40112:SF1">
    <property type="entry name" value="H2HPP ISOMERASE"/>
    <property type="match status" value="1"/>
</dbReference>
<dbReference type="KEGG" id="cpi:Cpin_4192"/>
<organism evidence="2 3">
    <name type="scientific">Chitinophaga pinensis (strain ATCC 43595 / DSM 2588 / LMG 13176 / NBRC 15968 / NCIMB 11800 / UQM 2034)</name>
    <dbReference type="NCBI Taxonomy" id="485918"/>
    <lineage>
        <taxon>Bacteria</taxon>
        <taxon>Pseudomonadati</taxon>
        <taxon>Bacteroidota</taxon>
        <taxon>Chitinophagia</taxon>
        <taxon>Chitinophagales</taxon>
        <taxon>Chitinophagaceae</taxon>
        <taxon>Chitinophaga</taxon>
    </lineage>
</organism>
<name>A0A979G6A8_CHIPD</name>
<accession>A0A979G6A8</accession>
<dbReference type="InterPro" id="IPR052535">
    <property type="entry name" value="Bacilysin_H2HPP_isomerase"/>
</dbReference>
<dbReference type="PANTHER" id="PTHR40112">
    <property type="entry name" value="H2HPP ISOMERASE"/>
    <property type="match status" value="1"/>
</dbReference>